<gene>
    <name evidence="2" type="ORF">HaLaN_33023</name>
</gene>
<evidence type="ECO:0000313" key="3">
    <source>
        <dbReference type="Proteomes" id="UP000485058"/>
    </source>
</evidence>
<dbReference type="EMBL" id="BLLF01009131">
    <property type="protein sequence ID" value="GFH33625.1"/>
    <property type="molecule type" value="Genomic_DNA"/>
</dbReference>
<organism evidence="2 3">
    <name type="scientific">Haematococcus lacustris</name>
    <name type="common">Green alga</name>
    <name type="synonym">Haematococcus pluvialis</name>
    <dbReference type="NCBI Taxonomy" id="44745"/>
    <lineage>
        <taxon>Eukaryota</taxon>
        <taxon>Viridiplantae</taxon>
        <taxon>Chlorophyta</taxon>
        <taxon>core chlorophytes</taxon>
        <taxon>Chlorophyceae</taxon>
        <taxon>CS clade</taxon>
        <taxon>Chlamydomonadales</taxon>
        <taxon>Haematococcaceae</taxon>
        <taxon>Haematococcus</taxon>
    </lineage>
</organism>
<feature type="region of interest" description="Disordered" evidence="1">
    <location>
        <begin position="1"/>
        <end position="75"/>
    </location>
</feature>
<dbReference type="AlphaFoldDB" id="A0A6A0AMF8"/>
<proteinExistence type="predicted"/>
<dbReference type="Proteomes" id="UP000485058">
    <property type="component" value="Unassembled WGS sequence"/>
</dbReference>
<feature type="non-terminal residue" evidence="2">
    <location>
        <position position="153"/>
    </location>
</feature>
<feature type="compositionally biased region" description="Low complexity" evidence="1">
    <location>
        <begin position="56"/>
        <end position="75"/>
    </location>
</feature>
<protein>
    <submittedName>
        <fullName evidence="2">Uncharacterized protein</fullName>
    </submittedName>
</protein>
<keyword evidence="3" id="KW-1185">Reference proteome</keyword>
<comment type="caution">
    <text evidence="2">The sequence shown here is derived from an EMBL/GenBank/DDBJ whole genome shotgun (WGS) entry which is preliminary data.</text>
</comment>
<evidence type="ECO:0000313" key="2">
    <source>
        <dbReference type="EMBL" id="GFH33625.1"/>
    </source>
</evidence>
<accession>A0A6A0AMF8</accession>
<sequence>MKGSSGSGHCETSDTSDEADTDDDQDMDVMEPMSGDDAPLPAALPEVPGTAAHGQAPVAPNVAGPSSAPGPAAAPASLAAAALVATAGPGVDPLPHVKKWGTYSVGARCLEVVQMPIVEQLGLEGFVPGSCVPILVALALEQTGQPHAPRAHQ</sequence>
<feature type="compositionally biased region" description="Acidic residues" evidence="1">
    <location>
        <begin position="14"/>
        <end position="29"/>
    </location>
</feature>
<reference evidence="2 3" key="1">
    <citation type="submission" date="2020-02" db="EMBL/GenBank/DDBJ databases">
        <title>Draft genome sequence of Haematococcus lacustris strain NIES-144.</title>
        <authorList>
            <person name="Morimoto D."/>
            <person name="Nakagawa S."/>
            <person name="Yoshida T."/>
            <person name="Sawayama S."/>
        </authorList>
    </citation>
    <scope>NUCLEOTIDE SEQUENCE [LARGE SCALE GENOMIC DNA]</scope>
    <source>
        <strain evidence="2 3">NIES-144</strain>
    </source>
</reference>
<evidence type="ECO:0000256" key="1">
    <source>
        <dbReference type="SAM" id="MobiDB-lite"/>
    </source>
</evidence>
<name>A0A6A0AMF8_HAELA</name>